<dbReference type="InterPro" id="IPR018490">
    <property type="entry name" value="cNMP-bd_dom_sf"/>
</dbReference>
<keyword evidence="1" id="KW-0805">Transcription regulation</keyword>
<dbReference type="PRINTS" id="PR00034">
    <property type="entry name" value="HTHCRP"/>
</dbReference>
<evidence type="ECO:0000259" key="5">
    <source>
        <dbReference type="PROSITE" id="PS51063"/>
    </source>
</evidence>
<name>A0AA35CLT6_9FIRM</name>
<dbReference type="Pfam" id="PF13545">
    <property type="entry name" value="HTH_Crp_2"/>
    <property type="match status" value="1"/>
</dbReference>
<dbReference type="SUPFAM" id="SSF46785">
    <property type="entry name" value="Winged helix' DNA-binding domain"/>
    <property type="match status" value="1"/>
</dbReference>
<evidence type="ECO:0000256" key="1">
    <source>
        <dbReference type="ARBA" id="ARBA00023015"/>
    </source>
</evidence>
<dbReference type="EMBL" id="AP025628">
    <property type="protein sequence ID" value="BDG61695.1"/>
    <property type="molecule type" value="Genomic_DNA"/>
</dbReference>
<protein>
    <recommendedName>
        <fullName evidence="8">Crp/Fnr family transcriptional regulator</fullName>
    </recommendedName>
</protein>
<dbReference type="SMART" id="SM00419">
    <property type="entry name" value="HTH_CRP"/>
    <property type="match status" value="1"/>
</dbReference>
<proteinExistence type="predicted"/>
<feature type="domain" description="Cyclic nucleotide-binding" evidence="4">
    <location>
        <begin position="49"/>
        <end position="146"/>
    </location>
</feature>
<dbReference type="Proteomes" id="UP001163687">
    <property type="component" value="Chromosome"/>
</dbReference>
<evidence type="ECO:0000256" key="2">
    <source>
        <dbReference type="ARBA" id="ARBA00023125"/>
    </source>
</evidence>
<sequence>MCATVAKTLPEKCQLCPVRTQGAPFCWKDLYERMVSLGQVSHVRRLRRGDVLYRQGDEATGWWIVRQGRVVEFIVDEAGREHIVRIAAAGGIAGICGFGPWSEHWATARAGHTGAEVCYVGRDEALRLVSEDPELGRCLLAGMAEELRRAYLRLHGLVTVPARVSAARLLLSMAERTPDGRYVVALSRREMANIIGVRLETAVRILGEFRRQGLIRDEGHFRIELLDPCRLHGVAEGIEGEGGPSFLA</sequence>
<keyword evidence="3" id="KW-0804">Transcription</keyword>
<dbReference type="InterPro" id="IPR036390">
    <property type="entry name" value="WH_DNA-bd_sf"/>
</dbReference>
<dbReference type="Gene3D" id="2.60.120.10">
    <property type="entry name" value="Jelly Rolls"/>
    <property type="match status" value="1"/>
</dbReference>
<dbReference type="SUPFAM" id="SSF51206">
    <property type="entry name" value="cAMP-binding domain-like"/>
    <property type="match status" value="1"/>
</dbReference>
<organism evidence="6 7">
    <name type="scientific">Caldinitratiruptor microaerophilus</name>
    <dbReference type="NCBI Taxonomy" id="671077"/>
    <lineage>
        <taxon>Bacteria</taxon>
        <taxon>Bacillati</taxon>
        <taxon>Bacillota</taxon>
        <taxon>Clostridia</taxon>
        <taxon>Eubacteriales</taxon>
        <taxon>Symbiobacteriaceae</taxon>
        <taxon>Caldinitratiruptor</taxon>
    </lineage>
</organism>
<keyword evidence="2" id="KW-0238">DNA-binding</keyword>
<dbReference type="KEGG" id="cmic:caldi_27850"/>
<reference evidence="6" key="1">
    <citation type="submission" date="2022-03" db="EMBL/GenBank/DDBJ databases">
        <title>Complete genome sequence of Caldinitratiruptor microaerophilus.</title>
        <authorList>
            <person name="Mukaiyama R."/>
            <person name="Nishiyama T."/>
            <person name="Ueda K."/>
        </authorList>
    </citation>
    <scope>NUCLEOTIDE SEQUENCE</scope>
    <source>
        <strain evidence="6">JCM 16183</strain>
    </source>
</reference>
<dbReference type="InterPro" id="IPR050397">
    <property type="entry name" value="Env_Response_Regulators"/>
</dbReference>
<evidence type="ECO:0000259" key="4">
    <source>
        <dbReference type="PROSITE" id="PS50042"/>
    </source>
</evidence>
<dbReference type="GO" id="GO:0005829">
    <property type="term" value="C:cytosol"/>
    <property type="evidence" value="ECO:0007669"/>
    <property type="project" value="TreeGrafter"/>
</dbReference>
<dbReference type="PROSITE" id="PS50042">
    <property type="entry name" value="CNMP_BINDING_3"/>
    <property type="match status" value="1"/>
</dbReference>
<dbReference type="GO" id="GO:0003677">
    <property type="term" value="F:DNA binding"/>
    <property type="evidence" value="ECO:0007669"/>
    <property type="project" value="UniProtKB-KW"/>
</dbReference>
<evidence type="ECO:0000313" key="6">
    <source>
        <dbReference type="EMBL" id="BDG61695.1"/>
    </source>
</evidence>
<evidence type="ECO:0000256" key="3">
    <source>
        <dbReference type="ARBA" id="ARBA00023163"/>
    </source>
</evidence>
<dbReference type="InterPro" id="IPR012318">
    <property type="entry name" value="HTH_CRP"/>
</dbReference>
<evidence type="ECO:0008006" key="8">
    <source>
        <dbReference type="Google" id="ProtNLM"/>
    </source>
</evidence>
<dbReference type="SMART" id="SM00100">
    <property type="entry name" value="cNMP"/>
    <property type="match status" value="1"/>
</dbReference>
<keyword evidence="7" id="KW-1185">Reference proteome</keyword>
<gene>
    <name evidence="6" type="ORF">caldi_27850</name>
</gene>
<dbReference type="PANTHER" id="PTHR24567:SF26">
    <property type="entry name" value="REGULATORY PROTEIN YEIL"/>
    <property type="match status" value="1"/>
</dbReference>
<dbReference type="PANTHER" id="PTHR24567">
    <property type="entry name" value="CRP FAMILY TRANSCRIPTIONAL REGULATORY PROTEIN"/>
    <property type="match status" value="1"/>
</dbReference>
<dbReference type="InterPro" id="IPR014710">
    <property type="entry name" value="RmlC-like_jellyroll"/>
</dbReference>
<feature type="domain" description="HTH crp-type" evidence="5">
    <location>
        <begin position="158"/>
        <end position="229"/>
    </location>
</feature>
<dbReference type="CDD" id="cd00038">
    <property type="entry name" value="CAP_ED"/>
    <property type="match status" value="1"/>
</dbReference>
<dbReference type="AlphaFoldDB" id="A0AA35CLT6"/>
<evidence type="ECO:0000313" key="7">
    <source>
        <dbReference type="Proteomes" id="UP001163687"/>
    </source>
</evidence>
<accession>A0AA35CLT6</accession>
<dbReference type="InterPro" id="IPR000595">
    <property type="entry name" value="cNMP-bd_dom"/>
</dbReference>
<dbReference type="PROSITE" id="PS51063">
    <property type="entry name" value="HTH_CRP_2"/>
    <property type="match status" value="1"/>
</dbReference>
<dbReference type="GO" id="GO:0003700">
    <property type="term" value="F:DNA-binding transcription factor activity"/>
    <property type="evidence" value="ECO:0007669"/>
    <property type="project" value="TreeGrafter"/>
</dbReference>
<dbReference type="Pfam" id="PF00027">
    <property type="entry name" value="cNMP_binding"/>
    <property type="match status" value="1"/>
</dbReference>